<protein>
    <submittedName>
        <fullName evidence="1">Uncharacterized protein</fullName>
    </submittedName>
</protein>
<accession>A0A1F4VKM1</accession>
<proteinExistence type="predicted"/>
<dbReference type="Proteomes" id="UP000178346">
    <property type="component" value="Unassembled WGS sequence"/>
</dbReference>
<organism evidence="1 2">
    <name type="scientific">candidate division WWE3 bacterium RIFCSPLOWO2_01_FULL_41_9</name>
    <dbReference type="NCBI Taxonomy" id="1802626"/>
    <lineage>
        <taxon>Bacteria</taxon>
        <taxon>Katanobacteria</taxon>
    </lineage>
</organism>
<dbReference type="Gene3D" id="3.10.310.20">
    <property type="entry name" value="DHHA2 domain"/>
    <property type="match status" value="1"/>
</dbReference>
<name>A0A1F4VKM1_UNCKA</name>
<comment type="caution">
    <text evidence="1">The sequence shown here is derived from an EMBL/GenBank/DDBJ whole genome shotgun (WGS) entry which is preliminary data.</text>
</comment>
<dbReference type="InterPro" id="IPR038222">
    <property type="entry name" value="DHHA2_dom_sf"/>
</dbReference>
<gene>
    <name evidence="1" type="ORF">A2976_03715</name>
</gene>
<dbReference type="AlphaFoldDB" id="A0A1F4VKM1"/>
<dbReference type="EMBL" id="MEVJ01000017">
    <property type="protein sequence ID" value="OGC57772.1"/>
    <property type="molecule type" value="Genomic_DNA"/>
</dbReference>
<evidence type="ECO:0000313" key="1">
    <source>
        <dbReference type="EMBL" id="OGC57772.1"/>
    </source>
</evidence>
<sequence length="59" mass="6448">MFIIDILNLNALAVYATDAEREILEKAFTATGSDNVMDIGPRISRKKDIAPAIERVVTG</sequence>
<reference evidence="1 2" key="1">
    <citation type="journal article" date="2016" name="Nat. Commun.">
        <title>Thousands of microbial genomes shed light on interconnected biogeochemical processes in an aquifer system.</title>
        <authorList>
            <person name="Anantharaman K."/>
            <person name="Brown C.T."/>
            <person name="Hug L.A."/>
            <person name="Sharon I."/>
            <person name="Castelle C.J."/>
            <person name="Probst A.J."/>
            <person name="Thomas B.C."/>
            <person name="Singh A."/>
            <person name="Wilkins M.J."/>
            <person name="Karaoz U."/>
            <person name="Brodie E.L."/>
            <person name="Williams K.H."/>
            <person name="Hubbard S.S."/>
            <person name="Banfield J.F."/>
        </authorList>
    </citation>
    <scope>NUCLEOTIDE SEQUENCE [LARGE SCALE GENOMIC DNA]</scope>
</reference>
<evidence type="ECO:0000313" key="2">
    <source>
        <dbReference type="Proteomes" id="UP000178346"/>
    </source>
</evidence>